<protein>
    <recommendedName>
        <fullName evidence="4">Phasin domain-containing protein</fullName>
    </recommendedName>
</protein>
<dbReference type="RefSeq" id="WP_170056224.1">
    <property type="nucleotide sequence ID" value="NZ_JABBKX010000011.1"/>
</dbReference>
<comment type="caution">
    <text evidence="2">The sequence shown here is derived from an EMBL/GenBank/DDBJ whole genome shotgun (WGS) entry which is preliminary data.</text>
</comment>
<proteinExistence type="predicted"/>
<accession>A0A848EJC1</accession>
<dbReference type="Proteomes" id="UP000548582">
    <property type="component" value="Unassembled WGS sequence"/>
</dbReference>
<keyword evidence="3" id="KW-1185">Reference proteome</keyword>
<organism evidence="2 3">
    <name type="scientific">Neoroseomonas marina</name>
    <dbReference type="NCBI Taxonomy" id="1232220"/>
    <lineage>
        <taxon>Bacteria</taxon>
        <taxon>Pseudomonadati</taxon>
        <taxon>Pseudomonadota</taxon>
        <taxon>Alphaproteobacteria</taxon>
        <taxon>Acetobacterales</taxon>
        <taxon>Acetobacteraceae</taxon>
        <taxon>Neoroseomonas</taxon>
    </lineage>
</organism>
<name>A0A848EJC1_9PROT</name>
<dbReference type="EMBL" id="JABBKX010000011">
    <property type="protein sequence ID" value="NMJ44032.1"/>
    <property type="molecule type" value="Genomic_DNA"/>
</dbReference>
<evidence type="ECO:0000256" key="1">
    <source>
        <dbReference type="SAM" id="MobiDB-lite"/>
    </source>
</evidence>
<dbReference type="AlphaFoldDB" id="A0A848EJC1"/>
<feature type="region of interest" description="Disordered" evidence="1">
    <location>
        <begin position="95"/>
        <end position="123"/>
    </location>
</feature>
<evidence type="ECO:0000313" key="3">
    <source>
        <dbReference type="Proteomes" id="UP000548582"/>
    </source>
</evidence>
<reference evidence="2 3" key="1">
    <citation type="submission" date="2020-03" db="EMBL/GenBank/DDBJ databases">
        <authorList>
            <person name="Sun Q."/>
        </authorList>
    </citation>
    <scope>NUCLEOTIDE SEQUENCE [LARGE SCALE GENOMIC DNA]</scope>
    <source>
        <strain evidence="2 3">JC162</strain>
    </source>
</reference>
<gene>
    <name evidence="2" type="ORF">GWK16_22480</name>
</gene>
<sequence length="123" mass="12876">MERSTPHQAAPRTGSLDFGLAALPNGEAVARAATTMMKEGMDFISDRLRADSRLFEQACGCGNIADLAALQQQWMTEAVRAYSEVTNRMLTQALAAATPAETTEAAGEPEGPPSHAGKQAAAA</sequence>
<feature type="compositionally biased region" description="Low complexity" evidence="1">
    <location>
        <begin position="95"/>
        <end position="109"/>
    </location>
</feature>
<evidence type="ECO:0000313" key="2">
    <source>
        <dbReference type="EMBL" id="NMJ44032.1"/>
    </source>
</evidence>
<evidence type="ECO:0008006" key="4">
    <source>
        <dbReference type="Google" id="ProtNLM"/>
    </source>
</evidence>